<dbReference type="InterPro" id="IPR001806">
    <property type="entry name" value="Small_GTPase"/>
</dbReference>
<evidence type="ECO:0000256" key="2">
    <source>
        <dbReference type="ARBA" id="ARBA00022741"/>
    </source>
</evidence>
<dbReference type="SMART" id="SM00176">
    <property type="entry name" value="RAN"/>
    <property type="match status" value="1"/>
</dbReference>
<keyword evidence="5" id="KW-1185">Reference proteome</keyword>
<dbReference type="SMART" id="SM00175">
    <property type="entry name" value="RAB"/>
    <property type="match status" value="1"/>
</dbReference>
<dbReference type="NCBIfam" id="TIGR00231">
    <property type="entry name" value="small_GTP"/>
    <property type="match status" value="1"/>
</dbReference>
<dbReference type="Gene3D" id="3.40.50.300">
    <property type="entry name" value="P-loop containing nucleotide triphosphate hydrolases"/>
    <property type="match status" value="1"/>
</dbReference>
<dbReference type="PANTHER" id="PTHR47981">
    <property type="entry name" value="RAB FAMILY"/>
    <property type="match status" value="1"/>
</dbReference>
<evidence type="ECO:0000313" key="5">
    <source>
        <dbReference type="Proteomes" id="UP000789595"/>
    </source>
</evidence>
<dbReference type="SMART" id="SM00174">
    <property type="entry name" value="RHO"/>
    <property type="match status" value="1"/>
</dbReference>
<organism evidence="4 5">
    <name type="scientific">Pelagomonas calceolata</name>
    <dbReference type="NCBI Taxonomy" id="35677"/>
    <lineage>
        <taxon>Eukaryota</taxon>
        <taxon>Sar</taxon>
        <taxon>Stramenopiles</taxon>
        <taxon>Ochrophyta</taxon>
        <taxon>Pelagophyceae</taxon>
        <taxon>Pelagomonadales</taxon>
        <taxon>Pelagomonadaceae</taxon>
        <taxon>Pelagomonas</taxon>
    </lineage>
</organism>
<dbReference type="GO" id="GO:0045335">
    <property type="term" value="C:phagocytic vesicle"/>
    <property type="evidence" value="ECO:0007669"/>
    <property type="project" value="TreeGrafter"/>
</dbReference>
<dbReference type="OrthoDB" id="245989at2759"/>
<dbReference type="GO" id="GO:0008333">
    <property type="term" value="P:endosome to lysosome transport"/>
    <property type="evidence" value="ECO:0007669"/>
    <property type="project" value="TreeGrafter"/>
</dbReference>
<dbReference type="EMBL" id="CAKKNE010000005">
    <property type="protein sequence ID" value="CAH0377914.1"/>
    <property type="molecule type" value="Genomic_DNA"/>
</dbReference>
<reference evidence="4" key="1">
    <citation type="submission" date="2021-11" db="EMBL/GenBank/DDBJ databases">
        <authorList>
            <consortium name="Genoscope - CEA"/>
            <person name="William W."/>
        </authorList>
    </citation>
    <scope>NUCLEOTIDE SEQUENCE</scope>
</reference>
<dbReference type="SUPFAM" id="SSF52540">
    <property type="entry name" value="P-loop containing nucleoside triphosphate hydrolases"/>
    <property type="match status" value="1"/>
</dbReference>
<dbReference type="Proteomes" id="UP000789595">
    <property type="component" value="Unassembled WGS sequence"/>
</dbReference>
<dbReference type="GO" id="GO:0005764">
    <property type="term" value="C:lysosome"/>
    <property type="evidence" value="ECO:0007669"/>
    <property type="project" value="TreeGrafter"/>
</dbReference>
<dbReference type="GO" id="GO:0005525">
    <property type="term" value="F:GTP binding"/>
    <property type="evidence" value="ECO:0007669"/>
    <property type="project" value="UniProtKB-KW"/>
</dbReference>
<keyword evidence="3" id="KW-0342">GTP-binding</keyword>
<accession>A0A8J2T1L3</accession>
<dbReference type="Pfam" id="PF00071">
    <property type="entry name" value="Ras"/>
    <property type="match status" value="1"/>
</dbReference>
<sequence length="229" mass="25136">MDDDDAAEVALPLKVLVLGDPAVGKTAYVRRLVRGQGLLGEAGKQSVPSDCFKKGYKPSKGVDFALKEFEVDGRTARLQVWDASGEHARRGEVPDVYYQDAFGALLVYDITRPTTFDTVLDWKRDIDERMILPTGEAPPVLLVGAKCDLETASADTAELDRFCADHGFYGWFDVSAKTGFNVDTCARCLAEKILDDEYNIDHKVGENARFRPADVFAPDAEEGSYCAVA</sequence>
<dbReference type="PRINTS" id="PR00449">
    <property type="entry name" value="RASTRNSFRMNG"/>
</dbReference>
<dbReference type="GO" id="GO:0005770">
    <property type="term" value="C:late endosome"/>
    <property type="evidence" value="ECO:0007669"/>
    <property type="project" value="TreeGrafter"/>
</dbReference>
<comment type="similarity">
    <text evidence="1">Belongs to the small GTPase superfamily. Rab family.</text>
</comment>
<proteinExistence type="inferred from homology"/>
<evidence type="ECO:0000313" key="4">
    <source>
        <dbReference type="EMBL" id="CAH0377914.1"/>
    </source>
</evidence>
<dbReference type="GO" id="GO:0003924">
    <property type="term" value="F:GTPase activity"/>
    <property type="evidence" value="ECO:0007669"/>
    <property type="project" value="InterPro"/>
</dbReference>
<dbReference type="GO" id="GO:0090385">
    <property type="term" value="P:phagosome-lysosome fusion"/>
    <property type="evidence" value="ECO:0007669"/>
    <property type="project" value="TreeGrafter"/>
</dbReference>
<evidence type="ECO:0008006" key="6">
    <source>
        <dbReference type="Google" id="ProtNLM"/>
    </source>
</evidence>
<evidence type="ECO:0000256" key="1">
    <source>
        <dbReference type="ARBA" id="ARBA00006270"/>
    </source>
</evidence>
<dbReference type="PANTHER" id="PTHR47981:SF39">
    <property type="entry name" value="RAS-RELATED PROTEIN RAB"/>
    <property type="match status" value="1"/>
</dbReference>
<dbReference type="FunFam" id="3.40.50.300:FF:001447">
    <property type="entry name" value="Ras-related protein Rab-1B"/>
    <property type="match status" value="1"/>
</dbReference>
<protein>
    <recommendedName>
        <fullName evidence="6">Ras-related protein Rab</fullName>
    </recommendedName>
</protein>
<gene>
    <name evidence="4" type="ORF">PECAL_5P24350</name>
</gene>
<dbReference type="PROSITE" id="PS51419">
    <property type="entry name" value="RAB"/>
    <property type="match status" value="1"/>
</dbReference>
<dbReference type="InterPro" id="IPR027417">
    <property type="entry name" value="P-loop_NTPase"/>
</dbReference>
<dbReference type="InterPro" id="IPR005225">
    <property type="entry name" value="Small_GTP-bd"/>
</dbReference>
<comment type="caution">
    <text evidence="4">The sequence shown here is derived from an EMBL/GenBank/DDBJ whole genome shotgun (WGS) entry which is preliminary data.</text>
</comment>
<dbReference type="PROSITE" id="PS51421">
    <property type="entry name" value="RAS"/>
    <property type="match status" value="1"/>
</dbReference>
<keyword evidence="2" id="KW-0547">Nucleotide-binding</keyword>
<name>A0A8J2T1L3_9STRA</name>
<dbReference type="SMART" id="SM00173">
    <property type="entry name" value="RAS"/>
    <property type="match status" value="1"/>
</dbReference>
<evidence type="ECO:0000256" key="3">
    <source>
        <dbReference type="ARBA" id="ARBA00023134"/>
    </source>
</evidence>
<dbReference type="AlphaFoldDB" id="A0A8J2T1L3"/>